<organism evidence="3 4">
    <name type="scientific">Saccharothrix espanaensis (strain ATCC 51144 / DSM 44229 / JCM 9112 / NBRC 15066 / NRRL 15764)</name>
    <dbReference type="NCBI Taxonomy" id="1179773"/>
    <lineage>
        <taxon>Bacteria</taxon>
        <taxon>Bacillati</taxon>
        <taxon>Actinomycetota</taxon>
        <taxon>Actinomycetes</taxon>
        <taxon>Pseudonocardiales</taxon>
        <taxon>Pseudonocardiaceae</taxon>
        <taxon>Saccharothrix</taxon>
    </lineage>
</organism>
<gene>
    <name evidence="3" type="ordered locus">BN6_20980</name>
</gene>
<feature type="signal peptide" evidence="2">
    <location>
        <begin position="1"/>
        <end position="24"/>
    </location>
</feature>
<evidence type="ECO:0000313" key="3">
    <source>
        <dbReference type="EMBL" id="CCH29420.1"/>
    </source>
</evidence>
<dbReference type="EMBL" id="HE804045">
    <property type="protein sequence ID" value="CCH29420.1"/>
    <property type="molecule type" value="Genomic_DNA"/>
</dbReference>
<sequence length="188" mass="19945">MRRTGFLGAVLLSVVLCVAGVAAATATTNVDRKFAAQGTAAGLTADQIGTLQAEADGYLRELGGKQVALNRVELDGATIRIALPGETQPRQIGPGALDVNCDGGYADYRHFCAYRGKSFTGSHIDMYACGVYDIPESWVGPGSWDNNQTKGTVAQMMNDAGKVIYRTPPARSGDPNGSWTPVDRMRNC</sequence>
<dbReference type="Proteomes" id="UP000006281">
    <property type="component" value="Chromosome"/>
</dbReference>
<dbReference type="KEGG" id="sesp:BN6_20980"/>
<name>K0JQ54_SACES</name>
<accession>K0JQ54</accession>
<dbReference type="HOGENOM" id="CLU_1486051_0_0_11"/>
<dbReference type="eggNOG" id="ENOG50343Q6">
    <property type="taxonomic scope" value="Bacteria"/>
</dbReference>
<feature type="region of interest" description="Disordered" evidence="1">
    <location>
        <begin position="165"/>
        <end position="188"/>
    </location>
</feature>
<protein>
    <submittedName>
        <fullName evidence="3">Putative secreted protein</fullName>
    </submittedName>
</protein>
<evidence type="ECO:0000313" key="4">
    <source>
        <dbReference type="Proteomes" id="UP000006281"/>
    </source>
</evidence>
<evidence type="ECO:0000256" key="2">
    <source>
        <dbReference type="SAM" id="SignalP"/>
    </source>
</evidence>
<reference evidence="3 4" key="1">
    <citation type="journal article" date="2012" name="BMC Genomics">
        <title>Complete genome sequence of Saccharothrix espanaensis DSM 44229T and comparison to the other completely sequenced Pseudonocardiaceae.</title>
        <authorList>
            <person name="Strobel T."/>
            <person name="Al-Dilaimi A."/>
            <person name="Blom J."/>
            <person name="Gessner A."/>
            <person name="Kalinowski J."/>
            <person name="Luzhetska M."/>
            <person name="Puhler A."/>
            <person name="Szczepanowski R."/>
            <person name="Bechthold A."/>
            <person name="Ruckert C."/>
        </authorList>
    </citation>
    <scope>NUCLEOTIDE SEQUENCE [LARGE SCALE GENOMIC DNA]</scope>
    <source>
        <strain evidence="4">ATCC 51144 / DSM 44229 / JCM 9112 / NBRC 15066 / NRRL 15764</strain>
    </source>
</reference>
<feature type="chain" id="PRO_5038353120" evidence="2">
    <location>
        <begin position="25"/>
        <end position="188"/>
    </location>
</feature>
<keyword evidence="2" id="KW-0732">Signal</keyword>
<dbReference type="PATRIC" id="fig|1179773.3.peg.2097"/>
<evidence type="ECO:0000256" key="1">
    <source>
        <dbReference type="SAM" id="MobiDB-lite"/>
    </source>
</evidence>
<dbReference type="AlphaFoldDB" id="K0JQ54"/>
<proteinExistence type="predicted"/>
<keyword evidence="4" id="KW-1185">Reference proteome</keyword>